<dbReference type="GO" id="GO:0005536">
    <property type="term" value="F:D-glucose binding"/>
    <property type="evidence" value="ECO:0007669"/>
    <property type="project" value="InterPro"/>
</dbReference>
<reference evidence="6 7" key="1">
    <citation type="submission" date="2018-07" db="EMBL/GenBank/DDBJ databases">
        <title>Dyella monticola sp. nov. and Dyella psychrodurans sp. nov. isolated from monsoon evergreen broad-leaved forest soil of Dinghu Mountain, China.</title>
        <authorList>
            <person name="Gao Z."/>
            <person name="Qiu L."/>
        </authorList>
    </citation>
    <scope>NUCLEOTIDE SEQUENCE [LARGE SCALE GENOMIC DNA]</scope>
    <source>
        <strain evidence="6 7">4G-K06</strain>
    </source>
</reference>
<keyword evidence="4" id="KW-0067">ATP-binding</keyword>
<keyword evidence="3" id="KW-0418">Kinase</keyword>
<evidence type="ECO:0000256" key="1">
    <source>
        <dbReference type="ARBA" id="ARBA00022679"/>
    </source>
</evidence>
<dbReference type="CDD" id="cd24008">
    <property type="entry name" value="ASKHA_NBD_GLK"/>
    <property type="match status" value="1"/>
</dbReference>
<sequence length="365" mass="39000">MATGMPLLASQCRERAAPIGMASPVDGGDRFLAADIGGTHARIALMERGSAGQPTTTVAYRVYRCADHPHLEDILRSFCLEFDAHPRALVLACAGYLHAGAVITKNLVWPVLLQRLKETLALEEVWFLNDLQALAYAVGHGATDGAAMLKPAMSNDAGAGPVVVIGPGTGLGAAVWLPGQPARVMATEAGHTQLSARIGIEQHVLARLAQPGNHVSHETVLSGPGLHRIYVALCAIHDRYPSLLEPSAITERALEGRDEMAREALSLFCGWLGSYAGDLAMLYGASGGVCLAGGFLFQMIDFMRDSTLVERFLDKGVMRPFLQKVPIRVIDHGAHGVVGAANWHVDMHTDIGVRSGGERHRCIDL</sequence>
<evidence type="ECO:0000256" key="2">
    <source>
        <dbReference type="ARBA" id="ARBA00022741"/>
    </source>
</evidence>
<accession>A0A370X653</accession>
<dbReference type="GO" id="GO:0005829">
    <property type="term" value="C:cytosol"/>
    <property type="evidence" value="ECO:0007669"/>
    <property type="project" value="TreeGrafter"/>
</dbReference>
<dbReference type="NCBIfam" id="NF009073">
    <property type="entry name" value="PRK12408.1"/>
    <property type="match status" value="1"/>
</dbReference>
<dbReference type="InterPro" id="IPR043129">
    <property type="entry name" value="ATPase_NBD"/>
</dbReference>
<keyword evidence="1" id="KW-0808">Transferase</keyword>
<evidence type="ECO:0000256" key="5">
    <source>
        <dbReference type="RuleBase" id="RU004046"/>
    </source>
</evidence>
<dbReference type="Proteomes" id="UP000254258">
    <property type="component" value="Unassembled WGS sequence"/>
</dbReference>
<keyword evidence="7" id="KW-1185">Reference proteome</keyword>
<proteinExistence type="inferred from homology"/>
<comment type="similarity">
    <text evidence="5">Belongs to the bacterial glucokinase family.</text>
</comment>
<comment type="caution">
    <text evidence="6">The sequence shown here is derived from an EMBL/GenBank/DDBJ whole genome shotgun (WGS) entry which is preliminary data.</text>
</comment>
<protein>
    <submittedName>
        <fullName evidence="6">ROK family protein</fullName>
    </submittedName>
</protein>
<dbReference type="GO" id="GO:0006096">
    <property type="term" value="P:glycolytic process"/>
    <property type="evidence" value="ECO:0007669"/>
    <property type="project" value="InterPro"/>
</dbReference>
<dbReference type="EMBL" id="QRBE01000002">
    <property type="protein sequence ID" value="RDS83750.1"/>
    <property type="molecule type" value="Genomic_DNA"/>
</dbReference>
<dbReference type="InterPro" id="IPR050201">
    <property type="entry name" value="Bacterial_glucokinase"/>
</dbReference>
<dbReference type="Gene3D" id="3.40.367.20">
    <property type="match status" value="1"/>
</dbReference>
<dbReference type="GO" id="GO:0004340">
    <property type="term" value="F:glucokinase activity"/>
    <property type="evidence" value="ECO:0007669"/>
    <property type="project" value="InterPro"/>
</dbReference>
<dbReference type="InterPro" id="IPR003836">
    <property type="entry name" value="Glucokinase"/>
</dbReference>
<dbReference type="AlphaFoldDB" id="A0A370X653"/>
<organism evidence="6 7">
    <name type="scientific">Dyella monticola</name>
    <dbReference type="NCBI Taxonomy" id="1927958"/>
    <lineage>
        <taxon>Bacteria</taxon>
        <taxon>Pseudomonadati</taxon>
        <taxon>Pseudomonadota</taxon>
        <taxon>Gammaproteobacteria</taxon>
        <taxon>Lysobacterales</taxon>
        <taxon>Rhodanobacteraceae</taxon>
        <taxon>Dyella</taxon>
    </lineage>
</organism>
<dbReference type="PANTHER" id="PTHR47690">
    <property type="entry name" value="GLUCOKINASE"/>
    <property type="match status" value="1"/>
</dbReference>
<evidence type="ECO:0000256" key="3">
    <source>
        <dbReference type="ARBA" id="ARBA00022777"/>
    </source>
</evidence>
<dbReference type="Gene3D" id="3.30.420.40">
    <property type="match status" value="1"/>
</dbReference>
<keyword evidence="2" id="KW-0547">Nucleotide-binding</keyword>
<gene>
    <name evidence="6" type="ORF">DWU98_05390</name>
</gene>
<dbReference type="PANTHER" id="PTHR47690:SF1">
    <property type="entry name" value="GLUCOKINASE"/>
    <property type="match status" value="1"/>
</dbReference>
<name>A0A370X653_9GAMM</name>
<dbReference type="GO" id="GO:0005524">
    <property type="term" value="F:ATP binding"/>
    <property type="evidence" value="ECO:0007669"/>
    <property type="project" value="UniProtKB-KW"/>
</dbReference>
<evidence type="ECO:0000313" key="7">
    <source>
        <dbReference type="Proteomes" id="UP000254258"/>
    </source>
</evidence>
<dbReference type="Pfam" id="PF02685">
    <property type="entry name" value="Glucokinase"/>
    <property type="match status" value="1"/>
</dbReference>
<dbReference type="SUPFAM" id="SSF53067">
    <property type="entry name" value="Actin-like ATPase domain"/>
    <property type="match status" value="1"/>
</dbReference>
<evidence type="ECO:0000256" key="4">
    <source>
        <dbReference type="ARBA" id="ARBA00022840"/>
    </source>
</evidence>
<evidence type="ECO:0000313" key="6">
    <source>
        <dbReference type="EMBL" id="RDS83750.1"/>
    </source>
</evidence>